<sequence length="141" mass="16341">MLTKLNTCVIACLIFSYPLYLWSTYIDKTILKGSAFEFIIGSSKSEVYENLPLALSKLKGESDKVFIQVKSNEELAGYLASSPDFNVWVNPYFHPIGYAQFASKDEWDFYINASFTNVLKLKFCEGRLCEIYRHRQYFELP</sequence>
<proteinExistence type="predicted"/>
<reference evidence="1 2" key="1">
    <citation type="submission" date="2008-02" db="EMBL/GenBank/DDBJ databases">
        <title>Complete sequence of Shewanella woodyi ATCC 51908.</title>
        <authorList>
            <consortium name="US DOE Joint Genome Institute"/>
            <person name="Copeland A."/>
            <person name="Lucas S."/>
            <person name="Lapidus A."/>
            <person name="Glavina del Rio T."/>
            <person name="Dalin E."/>
            <person name="Tice H."/>
            <person name="Bruce D."/>
            <person name="Goodwin L."/>
            <person name="Pitluck S."/>
            <person name="Sims D."/>
            <person name="Brettin T."/>
            <person name="Detter J.C."/>
            <person name="Han C."/>
            <person name="Kuske C.R."/>
            <person name="Schmutz J."/>
            <person name="Larimer F."/>
            <person name="Land M."/>
            <person name="Hauser L."/>
            <person name="Kyrpides N."/>
            <person name="Lykidis A."/>
            <person name="Zhao J.-S."/>
            <person name="Richardson P."/>
        </authorList>
    </citation>
    <scope>NUCLEOTIDE SEQUENCE [LARGE SCALE GENOMIC DNA]</scope>
    <source>
        <strain evidence="2">ATCC 51908 / MS32</strain>
    </source>
</reference>
<organism evidence="1 2">
    <name type="scientific">Shewanella woodyi (strain ATCC 51908 / MS32)</name>
    <dbReference type="NCBI Taxonomy" id="392500"/>
    <lineage>
        <taxon>Bacteria</taxon>
        <taxon>Pseudomonadati</taxon>
        <taxon>Pseudomonadota</taxon>
        <taxon>Gammaproteobacteria</taxon>
        <taxon>Alteromonadales</taxon>
        <taxon>Shewanellaceae</taxon>
        <taxon>Shewanella</taxon>
    </lineage>
</organism>
<protein>
    <submittedName>
        <fullName evidence="1">Uncharacterized protein</fullName>
    </submittedName>
</protein>
<dbReference type="KEGG" id="swd:Swoo_4371"/>
<dbReference type="eggNOG" id="ENOG50348JW">
    <property type="taxonomic scope" value="Bacteria"/>
</dbReference>
<evidence type="ECO:0000313" key="2">
    <source>
        <dbReference type="Proteomes" id="UP000002168"/>
    </source>
</evidence>
<dbReference type="EMBL" id="CP000961">
    <property type="protein sequence ID" value="ACA88624.1"/>
    <property type="molecule type" value="Genomic_DNA"/>
</dbReference>
<dbReference type="HOGENOM" id="CLU_1853856_0_0_6"/>
<dbReference type="Proteomes" id="UP000002168">
    <property type="component" value="Chromosome"/>
</dbReference>
<dbReference type="RefSeq" id="WP_012326950.1">
    <property type="nucleotide sequence ID" value="NC_010506.1"/>
</dbReference>
<gene>
    <name evidence="1" type="ordered locus">Swoo_4371</name>
</gene>
<keyword evidence="2" id="KW-1185">Reference proteome</keyword>
<dbReference type="STRING" id="392500.Swoo_4371"/>
<dbReference type="AlphaFoldDB" id="B1KJF2"/>
<name>B1KJF2_SHEWM</name>
<accession>B1KJF2</accession>
<evidence type="ECO:0000313" key="1">
    <source>
        <dbReference type="EMBL" id="ACA88624.1"/>
    </source>
</evidence>